<dbReference type="InterPro" id="IPR013655">
    <property type="entry name" value="PAS_fold_3"/>
</dbReference>
<feature type="domain" description="PAC" evidence="14">
    <location>
        <begin position="1457"/>
        <end position="1509"/>
    </location>
</feature>
<keyword evidence="4 8" id="KW-0597">Phosphoprotein</keyword>
<dbReference type="InterPro" id="IPR035965">
    <property type="entry name" value="PAS-like_dom_sf"/>
</dbReference>
<dbReference type="SMART" id="SM00387">
    <property type="entry name" value="HATPase_c"/>
    <property type="match status" value="1"/>
</dbReference>
<accession>A0ABR8AJD6</accession>
<dbReference type="InterPro" id="IPR003594">
    <property type="entry name" value="HATPase_dom"/>
</dbReference>
<feature type="domain" description="PAC" evidence="14">
    <location>
        <begin position="1835"/>
        <end position="1887"/>
    </location>
</feature>
<evidence type="ECO:0000259" key="12">
    <source>
        <dbReference type="PROSITE" id="PS50110"/>
    </source>
</evidence>
<evidence type="ECO:0000259" key="11">
    <source>
        <dbReference type="PROSITE" id="PS50109"/>
    </source>
</evidence>
<feature type="domain" description="PAC" evidence="14">
    <location>
        <begin position="1072"/>
        <end position="1124"/>
    </location>
</feature>
<evidence type="ECO:0000256" key="1">
    <source>
        <dbReference type="ARBA" id="ARBA00000085"/>
    </source>
</evidence>
<dbReference type="InterPro" id="IPR013767">
    <property type="entry name" value="PAS_fold"/>
</dbReference>
<comment type="catalytic activity">
    <reaction evidence="1">
        <text>ATP + protein L-histidine = ADP + protein N-phospho-L-histidine.</text>
        <dbReference type="EC" id="2.7.13.3"/>
    </reaction>
</comment>
<dbReference type="EMBL" id="JACJQH010000076">
    <property type="protein sequence ID" value="MBD2200086.1"/>
    <property type="molecule type" value="Genomic_DNA"/>
</dbReference>
<feature type="domain" description="PAS" evidence="13">
    <location>
        <begin position="2021"/>
        <end position="2067"/>
    </location>
</feature>
<feature type="domain" description="PAS" evidence="13">
    <location>
        <begin position="582"/>
        <end position="654"/>
    </location>
</feature>
<dbReference type="CDD" id="cd00082">
    <property type="entry name" value="HisKA"/>
    <property type="match status" value="1"/>
</dbReference>
<dbReference type="Gene3D" id="1.10.287.130">
    <property type="match status" value="1"/>
</dbReference>
<feature type="domain" description="PAC" evidence="14">
    <location>
        <begin position="783"/>
        <end position="835"/>
    </location>
</feature>
<dbReference type="RefSeq" id="WP_190550558.1">
    <property type="nucleotide sequence ID" value="NZ_CAWPNO010000113.1"/>
</dbReference>
<feature type="domain" description="PAS" evidence="13">
    <location>
        <begin position="710"/>
        <end position="780"/>
    </location>
</feature>
<dbReference type="Pfam" id="PF01590">
    <property type="entry name" value="GAF"/>
    <property type="match status" value="1"/>
</dbReference>
<evidence type="ECO:0000256" key="8">
    <source>
        <dbReference type="PROSITE-ProRule" id="PRU00169"/>
    </source>
</evidence>
<evidence type="ECO:0000256" key="3">
    <source>
        <dbReference type="ARBA" id="ARBA00012438"/>
    </source>
</evidence>
<feature type="domain" description="Response regulatory" evidence="12">
    <location>
        <begin position="2570"/>
        <end position="2686"/>
    </location>
</feature>
<dbReference type="PANTHER" id="PTHR43304">
    <property type="entry name" value="PHYTOCHROME-LIKE PROTEIN CPH1"/>
    <property type="match status" value="1"/>
</dbReference>
<evidence type="ECO:0000259" key="14">
    <source>
        <dbReference type="PROSITE" id="PS50113"/>
    </source>
</evidence>
<dbReference type="InterPro" id="IPR036097">
    <property type="entry name" value="HisK_dim/P_sf"/>
</dbReference>
<dbReference type="PROSITE" id="PS50113">
    <property type="entry name" value="PAC"/>
    <property type="match status" value="13"/>
</dbReference>
<dbReference type="SMART" id="SM00448">
    <property type="entry name" value="REC"/>
    <property type="match status" value="3"/>
</dbReference>
<dbReference type="PROSITE" id="PS50046">
    <property type="entry name" value="PHYTOCHROME_2"/>
    <property type="match status" value="1"/>
</dbReference>
<dbReference type="Proteomes" id="UP000658514">
    <property type="component" value="Unassembled WGS sequence"/>
</dbReference>
<feature type="domain" description="PAS" evidence="13">
    <location>
        <begin position="1407"/>
        <end position="1454"/>
    </location>
</feature>
<feature type="domain" description="Response regulatory" evidence="12">
    <location>
        <begin position="8"/>
        <end position="127"/>
    </location>
</feature>
<dbReference type="Pfam" id="PF00072">
    <property type="entry name" value="Response_reg"/>
    <property type="match status" value="3"/>
</dbReference>
<evidence type="ECO:0000256" key="6">
    <source>
        <dbReference type="ARBA" id="ARBA00022777"/>
    </source>
</evidence>
<evidence type="ECO:0000313" key="16">
    <source>
        <dbReference type="Proteomes" id="UP000658514"/>
    </source>
</evidence>
<gene>
    <name evidence="15" type="ORF">H6G24_32240</name>
</gene>
<reference evidence="15 16" key="1">
    <citation type="journal article" date="2020" name="ISME J.">
        <title>Comparative genomics reveals insights into cyanobacterial evolution and habitat adaptation.</title>
        <authorList>
            <person name="Chen M.Y."/>
            <person name="Teng W.K."/>
            <person name="Zhao L."/>
            <person name="Hu C.X."/>
            <person name="Zhou Y.K."/>
            <person name="Han B.P."/>
            <person name="Song L.R."/>
            <person name="Shu W.S."/>
        </authorList>
    </citation>
    <scope>NUCLEOTIDE SEQUENCE [LARGE SCALE GENOMIC DNA]</scope>
    <source>
        <strain evidence="15 16">FACHB-288</strain>
    </source>
</reference>
<dbReference type="NCBIfam" id="TIGR00229">
    <property type="entry name" value="sensory_box"/>
    <property type="match status" value="13"/>
</dbReference>
<feature type="domain" description="PAC" evidence="14">
    <location>
        <begin position="2095"/>
        <end position="2147"/>
    </location>
</feature>
<name>A0ABR8AJD6_9CYAN</name>
<dbReference type="SMART" id="SM00091">
    <property type="entry name" value="PAS"/>
    <property type="match status" value="14"/>
</dbReference>
<feature type="coiled-coil region" evidence="9">
    <location>
        <begin position="2138"/>
        <end position="2165"/>
    </location>
</feature>
<feature type="modified residue" description="4-aspartylphosphate" evidence="8">
    <location>
        <position position="2619"/>
    </location>
</feature>
<dbReference type="Gene3D" id="3.30.565.10">
    <property type="entry name" value="Histidine kinase-like ATPase, C-terminal domain"/>
    <property type="match status" value="1"/>
</dbReference>
<dbReference type="InterPro" id="IPR000700">
    <property type="entry name" value="PAS-assoc_C"/>
</dbReference>
<proteinExistence type="inferred from homology"/>
<feature type="domain" description="PAC" evidence="14">
    <location>
        <begin position="529"/>
        <end position="581"/>
    </location>
</feature>
<feature type="domain" description="Histidine kinase" evidence="11">
    <location>
        <begin position="2165"/>
        <end position="2411"/>
    </location>
</feature>
<feature type="domain" description="PAC" evidence="14">
    <location>
        <begin position="1961"/>
        <end position="2013"/>
    </location>
</feature>
<dbReference type="SUPFAM" id="SSF55781">
    <property type="entry name" value="GAF domain-like"/>
    <property type="match status" value="1"/>
</dbReference>
<keyword evidence="9" id="KW-0175">Coiled coil</keyword>
<dbReference type="Pfam" id="PF02518">
    <property type="entry name" value="HATPase_c"/>
    <property type="match status" value="1"/>
</dbReference>
<evidence type="ECO:0000256" key="7">
    <source>
        <dbReference type="ARBA" id="ARBA00023012"/>
    </source>
</evidence>
<dbReference type="EC" id="2.7.13.3" evidence="3"/>
<dbReference type="InterPro" id="IPR005467">
    <property type="entry name" value="His_kinase_dom"/>
</dbReference>
<feature type="domain" description="PAS" evidence="13">
    <location>
        <begin position="1253"/>
        <end position="1325"/>
    </location>
</feature>
<dbReference type="InterPro" id="IPR036890">
    <property type="entry name" value="HATPase_C_sf"/>
</dbReference>
<comment type="similarity">
    <text evidence="2">In the N-terminal section; belongs to the phytochrome family.</text>
</comment>
<dbReference type="CDD" id="cd16922">
    <property type="entry name" value="HATPase_EvgS-ArcB-TorS-like"/>
    <property type="match status" value="1"/>
</dbReference>
<dbReference type="SUPFAM" id="SSF52172">
    <property type="entry name" value="CheY-like"/>
    <property type="match status" value="3"/>
</dbReference>
<feature type="domain" description="PAS" evidence="13">
    <location>
        <begin position="455"/>
        <end position="525"/>
    </location>
</feature>
<dbReference type="InterPro" id="IPR016132">
    <property type="entry name" value="Phyto_chromo_attachment"/>
</dbReference>
<evidence type="ECO:0000259" key="13">
    <source>
        <dbReference type="PROSITE" id="PS50112"/>
    </source>
</evidence>
<feature type="domain" description="PAC" evidence="14">
    <location>
        <begin position="1200"/>
        <end position="1252"/>
    </location>
</feature>
<dbReference type="Gene3D" id="3.30.450.20">
    <property type="entry name" value="PAS domain"/>
    <property type="match status" value="14"/>
</dbReference>
<feature type="domain" description="PAC" evidence="14">
    <location>
        <begin position="930"/>
        <end position="982"/>
    </location>
</feature>
<feature type="domain" description="PAS" evidence="13">
    <location>
        <begin position="998"/>
        <end position="1028"/>
    </location>
</feature>
<dbReference type="SMART" id="SM00086">
    <property type="entry name" value="PAC"/>
    <property type="match status" value="14"/>
</dbReference>
<feature type="domain" description="PAC" evidence="14">
    <location>
        <begin position="657"/>
        <end position="709"/>
    </location>
</feature>
<dbReference type="Pfam" id="PF08448">
    <property type="entry name" value="PAS_4"/>
    <property type="match status" value="1"/>
</dbReference>
<dbReference type="Pfam" id="PF13426">
    <property type="entry name" value="PAS_9"/>
    <property type="match status" value="4"/>
</dbReference>
<feature type="domain" description="PAC" evidence="14">
    <location>
        <begin position="1329"/>
        <end position="1382"/>
    </location>
</feature>
<dbReference type="PROSITE" id="PS50112">
    <property type="entry name" value="PAS"/>
    <property type="match status" value="10"/>
</dbReference>
<dbReference type="Gene3D" id="3.30.450.40">
    <property type="match status" value="1"/>
</dbReference>
<dbReference type="Pfam" id="PF08447">
    <property type="entry name" value="PAS_3"/>
    <property type="match status" value="8"/>
</dbReference>
<feature type="domain" description="PAC" evidence="14">
    <location>
        <begin position="1583"/>
        <end position="1635"/>
    </location>
</feature>
<feature type="domain" description="PAS" evidence="13">
    <location>
        <begin position="1510"/>
        <end position="1585"/>
    </location>
</feature>
<dbReference type="Gene3D" id="3.40.50.2300">
    <property type="match status" value="3"/>
</dbReference>
<organism evidence="15 16">
    <name type="scientific">Calothrix parietina FACHB-288</name>
    <dbReference type="NCBI Taxonomy" id="2692896"/>
    <lineage>
        <taxon>Bacteria</taxon>
        <taxon>Bacillati</taxon>
        <taxon>Cyanobacteriota</taxon>
        <taxon>Cyanophyceae</taxon>
        <taxon>Nostocales</taxon>
        <taxon>Calotrichaceae</taxon>
        <taxon>Calothrix</taxon>
    </lineage>
</organism>
<feature type="domain" description="PAS" evidence="13">
    <location>
        <begin position="1888"/>
        <end position="1936"/>
    </location>
</feature>
<feature type="domain" description="PAS" evidence="13">
    <location>
        <begin position="1762"/>
        <end position="1832"/>
    </location>
</feature>
<dbReference type="CDD" id="cd00130">
    <property type="entry name" value="PAS"/>
    <property type="match status" value="13"/>
</dbReference>
<evidence type="ECO:0000259" key="10">
    <source>
        <dbReference type="PROSITE" id="PS50046"/>
    </source>
</evidence>
<dbReference type="CDD" id="cd00156">
    <property type="entry name" value="REC"/>
    <property type="match status" value="2"/>
</dbReference>
<dbReference type="InterPro" id="IPR000014">
    <property type="entry name" value="PAS"/>
</dbReference>
<dbReference type="PROSITE" id="PS50109">
    <property type="entry name" value="HIS_KIN"/>
    <property type="match status" value="1"/>
</dbReference>
<dbReference type="SUPFAM" id="SSF55874">
    <property type="entry name" value="ATPase domain of HSP90 chaperone/DNA topoisomerase II/histidine kinase"/>
    <property type="match status" value="1"/>
</dbReference>
<feature type="modified residue" description="4-aspartylphosphate" evidence="8">
    <location>
        <position position="2484"/>
    </location>
</feature>
<evidence type="ECO:0000313" key="15">
    <source>
        <dbReference type="EMBL" id="MBD2200086.1"/>
    </source>
</evidence>
<dbReference type="InterPro" id="IPR011006">
    <property type="entry name" value="CheY-like_superfamily"/>
</dbReference>
<dbReference type="InterPro" id="IPR001610">
    <property type="entry name" value="PAC"/>
</dbReference>
<dbReference type="InterPro" id="IPR052162">
    <property type="entry name" value="Sensor_kinase/Photoreceptor"/>
</dbReference>
<dbReference type="SMART" id="SM00388">
    <property type="entry name" value="HisKA"/>
    <property type="match status" value="1"/>
</dbReference>
<dbReference type="Pfam" id="PF00512">
    <property type="entry name" value="HisKA"/>
    <property type="match status" value="1"/>
</dbReference>
<evidence type="ECO:0000256" key="4">
    <source>
        <dbReference type="ARBA" id="ARBA00022553"/>
    </source>
</evidence>
<evidence type="ECO:0000256" key="2">
    <source>
        <dbReference type="ARBA" id="ARBA00006402"/>
    </source>
</evidence>
<feature type="modified residue" description="4-aspartylphosphate" evidence="8">
    <location>
        <position position="60"/>
    </location>
</feature>
<dbReference type="InterPro" id="IPR001789">
    <property type="entry name" value="Sig_transdc_resp-reg_receiver"/>
</dbReference>
<sequence length="2688" mass="306766">MSHLSCLTILVIDDCTVERVKLRRLLQEDSRYIYQIVEFNRAQEAMQWCQQEIPDIVLLDFSLPDANGFEFLQQFKEIPNNTQSTVIILTEQENETIAIRAMKNGAQDYLLKDKLTPEILYSKIDYAVERLQLIRQLEKSRGQQQLIAAIASRIHQSLDLEALLCLTTAELRQFLVTDRVLVYQFQPDMSGKIVAESVVPGRTVALGQHIQDTYFQQQSGARENFPGRVYIINDINQAHLTNCHLNLLEQFEVKANLAVPIVVAEELWGLLIVHQCSTPRNWQALEVDLLEQVAVQIAIAIQQANTNKQLQAQLQASQRTATALQLSEAKLKLTLNLTDIGYWEWNPITNEIFFSENTIRYFDYDKSDFKLTSKQHLSLIYPEDRQLVAREFSQAIATKNDYTVEYRVLWRDGSIHWLAEKGQGVYDESGKLLRMLGVLTDISDRKQAQENLLASEERFRSTFEQAAVGMSHISLDGKFILVNQRFCEIVGYTATELYNLTCPEITHPEDLSANLAGIEKLLAGEISTYSREKRYIRKNHSFIWVNFTISLVRDRSGKPNYFIAVIEDITQHRQTEAALRQNEERLHLALEAAGMGNWDWNILTGEVHWSASLERIFGMAPGSFNGKYETVLGMIYPQDRDLVVQAITQAVYEKQEYQIEFRFVKPDGNLRWAIGRGRVFYDDNGNPTRMMGIDLDITDRKQTEAYLRESEARFHNIADNAPVLIWISGTDKLCYYFNKTWLDFTGRTLDQEIGHGWAQGVHPDDLQTCFDTYVNAFEARQNFQMEYRLRRYDGEYRWVLDTGVARFTHEGEFLGYMGSCIDITERILAEKTLQQLNHELEARVEERTAALTESQERWHLAVQGSNDGIWDWNLKTGKIFLSARWKEMRGFGEHEIDYNLEEWANQIHPEDRDRVLQALTEHLAGKSPLFCEEYRFKCKDGSYIWILDRGQALWDETGKAIRIAGSGTDITERKAAEADLLNISRLQQAILACSDYAIISISLAGIIQIFNPAAEKMLGYTAEDVVGRLSPLIFHDPAEMEQRATALSWQLGQEIAPNLELFTVISQQKQNYEQEWTYIRKDGSHFPVLLSLTALRDATGQTIGLLGIAKDISQHKHLEAQLRTKTAHLTVAQRIANLGSWEFEFNSKKITWSEEVFRIFRRDPAVGEPSYDDFRQMMHPEDRIIHDLLVQQTLKYGLSYKEEYRAYRTDGTLIHLLSRGEVIFDENGRASRLIGTVMDITERKQAEIALRVSQERLQLALEGSGDGLWDWNISTGELYLSPTWLKMLGYEENELANDVSTWESLIHPEDKPWVMELLNDHLQNSNAPYAFDYRLQTKSGKWKWIANYGKVVTRDRHNLPVRMVGTHKDISDRKHIEEQLQNISHRLTLALRSGAIGTWDWDLMHHLYWDERMYELYGMQKSPMALRYQDWIDALHPEDVAQAHASIQAALRGEKEFALEFRIIHPDGSVRFIKAAALVQRDRQGNPIRMVGINYDITERKQIEEALRESERRYATLAEASPVAIFRFDVDGNCIYVNDRWCEMTGRTAQTASGMGWVNTLHPDDRDRLVKAWSDACVQNVIYQNEGRCLRPDGSIIWFYIQTLPETDPNNNIIGYIGTLTDITSRKLAEEELVRQQQLRDVIFNESTDALFLVDPETLLTLDCNRRAVELFEVADKVELIGIEGRKLQRHPFSVEELVDIVEQMQSKGFWSREIEYVTSRGKYFWGNIAAKQITVAERNLNLVRITDISDRKESEQVLAIYTRELADLYNNAPCGYHSVDADGRFVNINHTELQWLGYTYQEIIGKPFTDFLTETSRAVFQHQFPKFKQRGWVKDLEFEMVCKDGSILPVLLNATAVKSEDGTYLFSRSSMFDMRDRKQAEEAIMLYAREVEDLYNNAPCGYHSLDSEGCLIKVNETELQLLGYNREEMLGQPLVNFFTESSRLAFITNYPTFKERGWVKDLEYDMVCKDGSILPVLISATAVKDAHGNYLYNRATLFDISDARQQAAQRKQAQKELEESRTMLRLILDTIPQRVFWKDRNSRFLGCNPGFAQDYQLTPADIIGKTDAELPWAKWADLYRADDAMVMQTKTAKLGYEEPTSNVNGELIWLRTSKVPLTNSAGEVIGILGSYEDITDRKQAEEQLRQTNEELARATRLKDEFLANMSHELRTPLNAILGMSEGFQEGVFGVLNQRQAKAIATIERSGKHLLELINDILDLSKIESGKMELQLSEVSVSSLCDASMGFIKQMALKKNISLNTTIASNIGYIQADDRRLRQVLINLLTNAVKFTADGGSVTLEVKVVTPDKVISDTRIYNTSWKSSPPESNFAQVPQLCFSVIDNGIGIAADNISKLFQPFVQLDSSFNRQYSGTGLGLALVQRIASLHGGIVSVGSEVNQGSCFTIHIPYKPGINSPSNQVKTTSSTCRLAGANSPVFIIEDSVPAAEQITRYLQEMEMQPIVYSQGQGVVDEVLRVQPVIIFLDIQLPDLSGWDLLNQLKTNPKTKDIPVIIISVVDERTKGMVNGACEYLVKPITRAQFQSTIEKVQHLFLPVQCASMEENLTDAASPLILLAEDNQANIDTMSGYFESRGYRMLLAKNGQQAIDFAKSQLPDLIVMDIQMPGIDGLEAMRRIRQEPQLMHIPIIALTALAMSGDRELCLAAGANEYLTKPVKLKQLAIAIQQLLAK</sequence>
<feature type="domain" description="Response regulatory" evidence="12">
    <location>
        <begin position="2435"/>
        <end position="2548"/>
    </location>
</feature>
<dbReference type="InterPro" id="IPR029016">
    <property type="entry name" value="GAF-like_dom_sf"/>
</dbReference>
<dbReference type="PANTHER" id="PTHR43304:SF1">
    <property type="entry name" value="PAC DOMAIN-CONTAINING PROTEIN"/>
    <property type="match status" value="1"/>
</dbReference>
<evidence type="ECO:0000256" key="5">
    <source>
        <dbReference type="ARBA" id="ARBA00022679"/>
    </source>
</evidence>
<feature type="domain" description="PAC" evidence="14">
    <location>
        <begin position="402"/>
        <end position="454"/>
    </location>
</feature>
<dbReference type="InterPro" id="IPR013656">
    <property type="entry name" value="PAS_4"/>
</dbReference>
<keyword evidence="6" id="KW-0418">Kinase</keyword>
<dbReference type="SUPFAM" id="SSF47384">
    <property type="entry name" value="Homodimeric domain of signal transducing histidine kinase"/>
    <property type="match status" value="1"/>
</dbReference>
<protein>
    <recommendedName>
        <fullName evidence="3">histidine kinase</fullName>
        <ecNumber evidence="3">2.7.13.3</ecNumber>
    </recommendedName>
</protein>
<dbReference type="PROSITE" id="PS50110">
    <property type="entry name" value="RESPONSE_REGULATORY"/>
    <property type="match status" value="3"/>
</dbReference>
<dbReference type="SUPFAM" id="SSF55785">
    <property type="entry name" value="PYP-like sensor domain (PAS domain)"/>
    <property type="match status" value="14"/>
</dbReference>
<feature type="domain" description="Phytochrome chromophore attachment site" evidence="10">
    <location>
        <begin position="159"/>
        <end position="296"/>
    </location>
</feature>
<dbReference type="PRINTS" id="PR00344">
    <property type="entry name" value="BCTRLSENSOR"/>
</dbReference>
<dbReference type="InterPro" id="IPR003018">
    <property type="entry name" value="GAF"/>
</dbReference>
<keyword evidence="16" id="KW-1185">Reference proteome</keyword>
<evidence type="ECO:0000256" key="9">
    <source>
        <dbReference type="SAM" id="Coils"/>
    </source>
</evidence>
<dbReference type="InterPro" id="IPR003661">
    <property type="entry name" value="HisK_dim/P_dom"/>
</dbReference>
<dbReference type="Gene3D" id="2.10.70.100">
    <property type="match status" value="4"/>
</dbReference>
<dbReference type="InterPro" id="IPR004358">
    <property type="entry name" value="Sig_transdc_His_kin-like_C"/>
</dbReference>
<keyword evidence="5" id="KW-0808">Transferase</keyword>
<dbReference type="SMART" id="SM00065">
    <property type="entry name" value="GAF"/>
    <property type="match status" value="1"/>
</dbReference>
<keyword evidence="7" id="KW-0902">Two-component regulatory system</keyword>
<comment type="caution">
    <text evidence="15">The sequence shown here is derived from an EMBL/GenBank/DDBJ whole genome shotgun (WGS) entry which is preliminary data.</text>
</comment>
<dbReference type="Pfam" id="PF00989">
    <property type="entry name" value="PAS"/>
    <property type="match status" value="1"/>
</dbReference>